<keyword evidence="3" id="KW-0560">Oxidoreductase</keyword>
<dbReference type="eggNOG" id="KOG4169">
    <property type="taxonomic scope" value="Eukaryota"/>
</dbReference>
<dbReference type="SUPFAM" id="SSF51735">
    <property type="entry name" value="NAD(P)-binding Rossmann-fold domains"/>
    <property type="match status" value="1"/>
</dbReference>
<evidence type="ECO:0000313" key="5">
    <source>
        <dbReference type="Proteomes" id="UP000030752"/>
    </source>
</evidence>
<keyword evidence="2" id="KW-0521">NADP</keyword>
<dbReference type="InterPro" id="IPR036291">
    <property type="entry name" value="NAD(P)-bd_dom_sf"/>
</dbReference>
<dbReference type="EMBL" id="KB822721">
    <property type="protein sequence ID" value="ETN39132.1"/>
    <property type="molecule type" value="Genomic_DNA"/>
</dbReference>
<dbReference type="Gene3D" id="3.40.50.720">
    <property type="entry name" value="NAD(P)-binding Rossmann-like Domain"/>
    <property type="match status" value="1"/>
</dbReference>
<evidence type="ECO:0000256" key="3">
    <source>
        <dbReference type="ARBA" id="ARBA00023002"/>
    </source>
</evidence>
<evidence type="ECO:0000313" key="4">
    <source>
        <dbReference type="EMBL" id="ETN39132.1"/>
    </source>
</evidence>
<dbReference type="InParanoid" id="W2RRN7"/>
<dbReference type="InterPro" id="IPR002347">
    <property type="entry name" value="SDR_fam"/>
</dbReference>
<gene>
    <name evidence="4" type="ORF">HMPREF1541_05355</name>
</gene>
<proteinExistence type="inferred from homology"/>
<dbReference type="PANTHER" id="PTHR44229:SF4">
    <property type="entry name" value="15-HYDROXYPROSTAGLANDIN DEHYDROGENASE [NAD(+)]"/>
    <property type="match status" value="1"/>
</dbReference>
<comment type="similarity">
    <text evidence="1">Belongs to the short-chain dehydrogenases/reductases (SDR) family.</text>
</comment>
<dbReference type="GeneID" id="19972694"/>
<dbReference type="PRINTS" id="PR01167">
    <property type="entry name" value="INSADHFAMILY"/>
</dbReference>
<dbReference type="Proteomes" id="UP000030752">
    <property type="component" value="Unassembled WGS sequence"/>
</dbReference>
<dbReference type="AlphaFoldDB" id="W2RRN7"/>
<dbReference type="GO" id="GO:0016616">
    <property type="term" value="F:oxidoreductase activity, acting on the CH-OH group of donors, NAD or NADP as acceptor"/>
    <property type="evidence" value="ECO:0007669"/>
    <property type="project" value="TreeGrafter"/>
</dbReference>
<name>W2RRN7_CYPE1</name>
<dbReference type="VEuPathDB" id="FungiDB:HMPREF1541_05355"/>
<reference evidence="4 5" key="1">
    <citation type="submission" date="2013-03" db="EMBL/GenBank/DDBJ databases">
        <title>The Genome Sequence of Phialophora europaea CBS 101466.</title>
        <authorList>
            <consortium name="The Broad Institute Genomics Platform"/>
            <person name="Cuomo C."/>
            <person name="de Hoog S."/>
            <person name="Gorbushina A."/>
            <person name="Walker B."/>
            <person name="Young S.K."/>
            <person name="Zeng Q."/>
            <person name="Gargeya S."/>
            <person name="Fitzgerald M."/>
            <person name="Haas B."/>
            <person name="Abouelleil A."/>
            <person name="Allen A.W."/>
            <person name="Alvarado L."/>
            <person name="Arachchi H.M."/>
            <person name="Berlin A.M."/>
            <person name="Chapman S.B."/>
            <person name="Gainer-Dewar J."/>
            <person name="Goldberg J."/>
            <person name="Griggs A."/>
            <person name="Gujja S."/>
            <person name="Hansen M."/>
            <person name="Howarth C."/>
            <person name="Imamovic A."/>
            <person name="Ireland A."/>
            <person name="Larimer J."/>
            <person name="McCowan C."/>
            <person name="Murphy C."/>
            <person name="Pearson M."/>
            <person name="Poon T.W."/>
            <person name="Priest M."/>
            <person name="Roberts A."/>
            <person name="Saif S."/>
            <person name="Shea T."/>
            <person name="Sisk P."/>
            <person name="Sykes S."/>
            <person name="Wortman J."/>
            <person name="Nusbaum C."/>
            <person name="Birren B."/>
        </authorList>
    </citation>
    <scope>NUCLEOTIDE SEQUENCE [LARGE SCALE GENOMIC DNA]</scope>
    <source>
        <strain evidence="4 5">CBS 101466</strain>
    </source>
</reference>
<accession>W2RRN7</accession>
<organism evidence="4 5">
    <name type="scientific">Cyphellophora europaea (strain CBS 101466)</name>
    <name type="common">Phialophora europaea</name>
    <dbReference type="NCBI Taxonomy" id="1220924"/>
    <lineage>
        <taxon>Eukaryota</taxon>
        <taxon>Fungi</taxon>
        <taxon>Dikarya</taxon>
        <taxon>Ascomycota</taxon>
        <taxon>Pezizomycotina</taxon>
        <taxon>Eurotiomycetes</taxon>
        <taxon>Chaetothyriomycetidae</taxon>
        <taxon>Chaetothyriales</taxon>
        <taxon>Cyphellophoraceae</taxon>
        <taxon>Cyphellophora</taxon>
    </lineage>
</organism>
<keyword evidence="5" id="KW-1185">Reference proteome</keyword>
<dbReference type="PROSITE" id="PS00061">
    <property type="entry name" value="ADH_SHORT"/>
    <property type="match status" value="1"/>
</dbReference>
<evidence type="ECO:0008006" key="6">
    <source>
        <dbReference type="Google" id="ProtNLM"/>
    </source>
</evidence>
<dbReference type="GO" id="GO:0005737">
    <property type="term" value="C:cytoplasm"/>
    <property type="evidence" value="ECO:0007669"/>
    <property type="project" value="TreeGrafter"/>
</dbReference>
<dbReference type="Pfam" id="PF00106">
    <property type="entry name" value="adh_short"/>
    <property type="match status" value="1"/>
</dbReference>
<dbReference type="STRING" id="1220924.W2RRN7"/>
<dbReference type="RefSeq" id="XP_008717917.1">
    <property type="nucleotide sequence ID" value="XM_008719695.1"/>
</dbReference>
<protein>
    <recommendedName>
        <fullName evidence="6">SDR family NAD(P)-dependent oxidoreductase</fullName>
    </recommendedName>
</protein>
<dbReference type="PANTHER" id="PTHR44229">
    <property type="entry name" value="15-HYDROXYPROSTAGLANDIN DEHYDROGENASE [NAD(+)]"/>
    <property type="match status" value="1"/>
</dbReference>
<dbReference type="HOGENOM" id="CLU_1865043_0_0_1"/>
<evidence type="ECO:0000256" key="1">
    <source>
        <dbReference type="ARBA" id="ARBA00006484"/>
    </source>
</evidence>
<sequence>MIEADHTGLPKPPDQLPLDINVKAVVGGIWLYRYLAARRHDGYMGGNMTVMASSAGLYPAEGLPVYSASKHAVVGLVRSAAKGLKKEGVRLDAICPGLVETALMPREVLEVWSKEHLTPIATVIWAHDALIVQDDKT</sequence>
<dbReference type="InterPro" id="IPR020904">
    <property type="entry name" value="Sc_DH/Rdtase_CS"/>
</dbReference>
<dbReference type="OrthoDB" id="5371740at2759"/>
<evidence type="ECO:0000256" key="2">
    <source>
        <dbReference type="ARBA" id="ARBA00022857"/>
    </source>
</evidence>